<comment type="caution">
    <text evidence="2">The sequence shown here is derived from an EMBL/GenBank/DDBJ whole genome shotgun (WGS) entry which is preliminary data.</text>
</comment>
<accession>A0A6A1VJA4</accession>
<feature type="region of interest" description="Disordered" evidence="1">
    <location>
        <begin position="777"/>
        <end position="799"/>
    </location>
</feature>
<proteinExistence type="predicted"/>
<dbReference type="PANTHER" id="PTHR33047">
    <property type="entry name" value="PROTEIN TAR1"/>
    <property type="match status" value="1"/>
</dbReference>
<evidence type="ECO:0000313" key="3">
    <source>
        <dbReference type="Proteomes" id="UP000516437"/>
    </source>
</evidence>
<feature type="non-terminal residue" evidence="2">
    <location>
        <position position="1"/>
    </location>
</feature>
<dbReference type="InterPro" id="IPR052997">
    <property type="entry name" value="RRT15-like"/>
</dbReference>
<dbReference type="Proteomes" id="UP000516437">
    <property type="component" value="Chromosome 5"/>
</dbReference>
<gene>
    <name evidence="2" type="ORF">CJ030_MR5G025803</name>
</gene>
<dbReference type="EMBL" id="RXIC02000023">
    <property type="protein sequence ID" value="KAB1212992.1"/>
    <property type="molecule type" value="Genomic_DNA"/>
</dbReference>
<evidence type="ECO:0008006" key="4">
    <source>
        <dbReference type="Google" id="ProtNLM"/>
    </source>
</evidence>
<evidence type="ECO:0000256" key="1">
    <source>
        <dbReference type="SAM" id="MobiDB-lite"/>
    </source>
</evidence>
<dbReference type="OrthoDB" id="1685618at2759"/>
<organism evidence="2 3">
    <name type="scientific">Morella rubra</name>
    <name type="common">Chinese bayberry</name>
    <dbReference type="NCBI Taxonomy" id="262757"/>
    <lineage>
        <taxon>Eukaryota</taxon>
        <taxon>Viridiplantae</taxon>
        <taxon>Streptophyta</taxon>
        <taxon>Embryophyta</taxon>
        <taxon>Tracheophyta</taxon>
        <taxon>Spermatophyta</taxon>
        <taxon>Magnoliopsida</taxon>
        <taxon>eudicotyledons</taxon>
        <taxon>Gunneridae</taxon>
        <taxon>Pentapetalae</taxon>
        <taxon>rosids</taxon>
        <taxon>fabids</taxon>
        <taxon>Fagales</taxon>
        <taxon>Myricaceae</taxon>
        <taxon>Morella</taxon>
    </lineage>
</organism>
<feature type="region of interest" description="Disordered" evidence="1">
    <location>
        <begin position="315"/>
        <end position="382"/>
    </location>
</feature>
<feature type="region of interest" description="Disordered" evidence="1">
    <location>
        <begin position="586"/>
        <end position="607"/>
    </location>
</feature>
<name>A0A6A1VJA4_9ROSI</name>
<evidence type="ECO:0000313" key="2">
    <source>
        <dbReference type="EMBL" id="KAB1212992.1"/>
    </source>
</evidence>
<dbReference type="PANTHER" id="PTHR33047:SF8">
    <property type="entry name" value="REGULATOR OF RDNA TRANSCRIPTION PROTEIN 15"/>
    <property type="match status" value="1"/>
</dbReference>
<keyword evidence="3" id="KW-1185">Reference proteome</keyword>
<protein>
    <recommendedName>
        <fullName evidence="4">Regulator of rDNA transcription protein 15</fullName>
    </recommendedName>
</protein>
<sequence>GRDESKRHRAESQWIVAARPLCHLQYPVAYLSRLQRILPAARWELYFKAARAAIPPRGLHQRHVPLGAGWPLLQVGNRAAGARVASSPDSDLEAFSHNPTHGSFAPLAFQPSAMTNSHVPYWWVNNPTLGEFCFTMIGRADIEGSKSNVAMNAWLPQASYPCGNFSDTSSFKFRRSKGSIGHAFTVRIRTGNQNQTSFYPFVPHEISVLVELILGHLRYLLTDVPPQPNSPPDNVFRPDRTAEAILGSKKRGNAPPPIHGISKITLKVVVFHFRLSAPTYPTPLKSFHKVGLESSSTGSSFPADSAKPVPLAVVSLDSRQGHSESTVRRPGKTAETIVPSPSPGRHAATRSRRGSSSSSPPTADGFGTGTPVPSPQSQSFSRGYGSILPTSLAYIVPSTRGCSPWRPDAVMSTTGRGWHSVLRIFKGRRGRTGHHAKCGALPAAGPYLRLSRFQGGQAICTDGRSARAHAPGFAATAAPSYSSGPGTCPDGRVSAQLGTVTRLPVHPASPVLLTKNGPLGALDSLARLNKAAAPSYLFKNSHVGSSYPEGNFGGNQLLDGSISLSPLYPIPPDLGSRWKCRLHDTAGSQSAHRETRHARRETRALSTTDCRGARRRGLVFRLTARTSSREANVRPDSPRNPSCEVFGVGATMRDTQADVPSAKRLWAQLAFKNSMIRGILQFTPSIAFRYVLHRCESRDIRCRESFCITVKTSQPTHTVSGAFGGTLLLKFLGAVRAGVRCSVGGTRFDNDPSAGSPTETLLRLLLPLNDKVQWTSQNVAGSEPPTSPRSEHFTGPFNR</sequence>
<dbReference type="AlphaFoldDB" id="A0A6A1VJA4"/>
<reference evidence="2 3" key="1">
    <citation type="journal article" date="2019" name="Plant Biotechnol. J.">
        <title>The red bayberry genome and genetic basis of sex determination.</title>
        <authorList>
            <person name="Jia H.M."/>
            <person name="Jia H.J."/>
            <person name="Cai Q.L."/>
            <person name="Wang Y."/>
            <person name="Zhao H.B."/>
            <person name="Yang W.F."/>
            <person name="Wang G.Y."/>
            <person name="Li Y.H."/>
            <person name="Zhan D.L."/>
            <person name="Shen Y.T."/>
            <person name="Niu Q.F."/>
            <person name="Chang L."/>
            <person name="Qiu J."/>
            <person name="Zhao L."/>
            <person name="Xie H.B."/>
            <person name="Fu W.Y."/>
            <person name="Jin J."/>
            <person name="Li X.W."/>
            <person name="Jiao Y."/>
            <person name="Zhou C.C."/>
            <person name="Tu T."/>
            <person name="Chai C.Y."/>
            <person name="Gao J.L."/>
            <person name="Fan L.J."/>
            <person name="van de Weg E."/>
            <person name="Wang J.Y."/>
            <person name="Gao Z.S."/>
        </authorList>
    </citation>
    <scope>NUCLEOTIDE SEQUENCE [LARGE SCALE GENOMIC DNA]</scope>
    <source>
        <tissue evidence="2">Leaves</tissue>
    </source>
</reference>